<evidence type="ECO:0000256" key="13">
    <source>
        <dbReference type="PIRSR" id="PIRSR038928-1"/>
    </source>
</evidence>
<dbReference type="Proteomes" id="UP000325161">
    <property type="component" value="Chromosome"/>
</dbReference>
<evidence type="ECO:0000256" key="7">
    <source>
        <dbReference type="ARBA" id="ARBA00022617"/>
    </source>
</evidence>
<evidence type="ECO:0000256" key="6">
    <source>
        <dbReference type="ARBA" id="ARBA00022559"/>
    </source>
</evidence>
<sequence length="482" mass="54126">MTILTTATGAPVADNQNSRTAGARGPVLLEDFHLLEKLQHFNRERIPERVVHAKGSGAYGVLEVTHDITQYTCASPFAQIGKKTEMFARFSTVGGEKGSADTDRDPRGFALKFYTEQGNWDLVGNNTPVFFLRDGIKFPDFIHTQKRDPKTNLKSPTMMFDFWSQSPESLHQVTTLFSDRGLPDGYRHMHGFGSHTYSLINASGERVWVKWHFLTLQGIRNLAPADAARIAGTDPDYAQRDLFNAIENGDFPRWRVCIQVMTEAQATQTPFNPFDLTKVWPHGDFPLIDVGTMTLNRNPQNYFAEVEQAAFSPSAIIPGLGFSPDKMLQARLFAYHDAHLYRVGTNYQALPVNRAHVPVNTYQRDGSMRFDGNFGGEPNYEPNRYAQAPKQDPRFAETPLAVDGYADRFDHRAGNDDYTQAGDLFRLMSDDQQTLLINNLVGAMGSVPQDIQLRQIEHFRRADPRYGDRIAEGLGLKTSVAA</sequence>
<dbReference type="SUPFAM" id="SSF56634">
    <property type="entry name" value="Heme-dependent catalase-like"/>
    <property type="match status" value="1"/>
</dbReference>
<dbReference type="InterPro" id="IPR002226">
    <property type="entry name" value="Catalase_haem_BS"/>
</dbReference>
<keyword evidence="10 14" id="KW-0408">Iron</keyword>
<evidence type="ECO:0000259" key="17">
    <source>
        <dbReference type="SMART" id="SM01060"/>
    </source>
</evidence>
<proteinExistence type="inferred from homology"/>
<evidence type="ECO:0000256" key="10">
    <source>
        <dbReference type="ARBA" id="ARBA00023004"/>
    </source>
</evidence>
<dbReference type="EMBL" id="CP043046">
    <property type="protein sequence ID" value="QEI07062.1"/>
    <property type="molecule type" value="Genomic_DNA"/>
</dbReference>
<dbReference type="SMART" id="SM01060">
    <property type="entry name" value="Catalase"/>
    <property type="match status" value="1"/>
</dbReference>
<evidence type="ECO:0000256" key="16">
    <source>
        <dbReference type="SAM" id="MobiDB-lite"/>
    </source>
</evidence>
<dbReference type="RefSeq" id="WP_148816109.1">
    <property type="nucleotide sequence ID" value="NZ_CP043046.1"/>
</dbReference>
<evidence type="ECO:0000256" key="4">
    <source>
        <dbReference type="ARBA" id="ARBA00011738"/>
    </source>
</evidence>
<dbReference type="PROSITE" id="PS51402">
    <property type="entry name" value="CATALASE_3"/>
    <property type="match status" value="1"/>
</dbReference>
<gene>
    <name evidence="18" type="ORF">FXN63_15355</name>
</gene>
<evidence type="ECO:0000256" key="15">
    <source>
        <dbReference type="RuleBase" id="RU000498"/>
    </source>
</evidence>
<feature type="region of interest" description="Disordered" evidence="16">
    <location>
        <begin position="1"/>
        <end position="21"/>
    </location>
</feature>
<evidence type="ECO:0000256" key="2">
    <source>
        <dbReference type="ARBA" id="ARBA00002974"/>
    </source>
</evidence>
<dbReference type="InterPro" id="IPR020835">
    <property type="entry name" value="Catalase_sf"/>
</dbReference>
<evidence type="ECO:0000256" key="9">
    <source>
        <dbReference type="ARBA" id="ARBA00023002"/>
    </source>
</evidence>
<feature type="binding site" description="axial binding residue" evidence="14">
    <location>
        <position position="335"/>
    </location>
    <ligand>
        <name>heme</name>
        <dbReference type="ChEBI" id="CHEBI:30413"/>
    </ligand>
    <ligandPart>
        <name>Fe</name>
        <dbReference type="ChEBI" id="CHEBI:18248"/>
    </ligandPart>
</feature>
<evidence type="ECO:0000256" key="5">
    <source>
        <dbReference type="ARBA" id="ARBA00012314"/>
    </source>
</evidence>
<name>A0A5C0AX59_9BURK</name>
<dbReference type="GO" id="GO:0042744">
    <property type="term" value="P:hydrogen peroxide catabolic process"/>
    <property type="evidence" value="ECO:0007669"/>
    <property type="project" value="UniProtKB-KW"/>
</dbReference>
<dbReference type="GO" id="GO:0020037">
    <property type="term" value="F:heme binding"/>
    <property type="evidence" value="ECO:0007669"/>
    <property type="project" value="InterPro"/>
</dbReference>
<dbReference type="Pfam" id="PF06628">
    <property type="entry name" value="Catalase-rel"/>
    <property type="match status" value="1"/>
</dbReference>
<comment type="subunit">
    <text evidence="4">Homodimer.</text>
</comment>
<dbReference type="GO" id="GO:0005737">
    <property type="term" value="C:cytoplasm"/>
    <property type="evidence" value="ECO:0007669"/>
    <property type="project" value="TreeGrafter"/>
</dbReference>
<evidence type="ECO:0000256" key="11">
    <source>
        <dbReference type="ARBA" id="ARBA00023324"/>
    </source>
</evidence>
<dbReference type="InterPro" id="IPR040333">
    <property type="entry name" value="Catalase_3"/>
</dbReference>
<keyword evidence="11 15" id="KW-0376">Hydrogen peroxide</keyword>
<keyword evidence="9 15" id="KW-0560">Oxidoreductase</keyword>
<comment type="catalytic activity">
    <reaction evidence="12 15">
        <text>2 H2O2 = O2 + 2 H2O</text>
        <dbReference type="Rhea" id="RHEA:20309"/>
        <dbReference type="ChEBI" id="CHEBI:15377"/>
        <dbReference type="ChEBI" id="CHEBI:15379"/>
        <dbReference type="ChEBI" id="CHEBI:16240"/>
        <dbReference type="EC" id="1.11.1.6"/>
    </reaction>
</comment>
<organism evidence="18 19">
    <name type="scientific">Pigmentiphaga aceris</name>
    <dbReference type="NCBI Taxonomy" id="1940612"/>
    <lineage>
        <taxon>Bacteria</taxon>
        <taxon>Pseudomonadati</taxon>
        <taxon>Pseudomonadota</taxon>
        <taxon>Betaproteobacteria</taxon>
        <taxon>Burkholderiales</taxon>
        <taxon>Alcaligenaceae</taxon>
        <taxon>Pigmentiphaga</taxon>
    </lineage>
</organism>
<dbReference type="InterPro" id="IPR018028">
    <property type="entry name" value="Catalase"/>
</dbReference>
<dbReference type="PROSITE" id="PS00437">
    <property type="entry name" value="CATALASE_1"/>
    <property type="match status" value="1"/>
</dbReference>
<dbReference type="InterPro" id="IPR024711">
    <property type="entry name" value="Catalase_clade1/3"/>
</dbReference>
<evidence type="ECO:0000256" key="14">
    <source>
        <dbReference type="PIRSR" id="PIRSR038928-2"/>
    </source>
</evidence>
<evidence type="ECO:0000313" key="18">
    <source>
        <dbReference type="EMBL" id="QEI07062.1"/>
    </source>
</evidence>
<accession>A0A5C0AX59</accession>
<dbReference type="FunFam" id="2.40.180.10:FF:000001">
    <property type="entry name" value="Catalase"/>
    <property type="match status" value="1"/>
</dbReference>
<comment type="function">
    <text evidence="2">Decomposes hydrogen peroxide into water and oxygen; serves to protect cells from the toxic effects of hydrogen peroxide.</text>
</comment>
<dbReference type="PIRSF" id="PIRSF038928">
    <property type="entry name" value="Catalase_clade1-3"/>
    <property type="match status" value="1"/>
</dbReference>
<evidence type="ECO:0000256" key="12">
    <source>
        <dbReference type="ARBA" id="ARBA00049254"/>
    </source>
</evidence>
<evidence type="ECO:0000256" key="3">
    <source>
        <dbReference type="ARBA" id="ARBA00005329"/>
    </source>
</evidence>
<dbReference type="OrthoDB" id="9761719at2"/>
<dbReference type="EC" id="1.11.1.6" evidence="5 15"/>
<dbReference type="Pfam" id="PF00199">
    <property type="entry name" value="Catalase"/>
    <property type="match status" value="1"/>
</dbReference>
<dbReference type="PRINTS" id="PR00067">
    <property type="entry name" value="CATALASE"/>
</dbReference>
<feature type="domain" description="Catalase core" evidence="17">
    <location>
        <begin position="5"/>
        <end position="389"/>
    </location>
</feature>
<dbReference type="PANTHER" id="PTHR11465">
    <property type="entry name" value="CATALASE"/>
    <property type="match status" value="1"/>
</dbReference>
<reference evidence="18 19" key="1">
    <citation type="submission" date="2019-08" db="EMBL/GenBank/DDBJ databases">
        <title>Amphibian skin-associated Pigmentiphaga: genome sequence and occurrence across geography and hosts.</title>
        <authorList>
            <person name="Bletz M.C."/>
            <person name="Bunk B."/>
            <person name="Sproeer C."/>
            <person name="Biwer P."/>
            <person name="Reiter S."/>
            <person name="Rabemananjara F.C.E."/>
            <person name="Schulz S."/>
            <person name="Overmann J."/>
            <person name="Vences M."/>
        </authorList>
    </citation>
    <scope>NUCLEOTIDE SEQUENCE [LARGE SCALE GENOMIC DNA]</scope>
    <source>
        <strain evidence="18 19">Mada1488</strain>
    </source>
</reference>
<evidence type="ECO:0000256" key="1">
    <source>
        <dbReference type="ARBA" id="ARBA00001971"/>
    </source>
</evidence>
<keyword evidence="8 14" id="KW-0479">Metal-binding</keyword>
<evidence type="ECO:0000313" key="19">
    <source>
        <dbReference type="Proteomes" id="UP000325161"/>
    </source>
</evidence>
<dbReference type="InterPro" id="IPR024708">
    <property type="entry name" value="Catalase_AS"/>
</dbReference>
<dbReference type="PROSITE" id="PS00438">
    <property type="entry name" value="CATALASE_2"/>
    <property type="match status" value="1"/>
</dbReference>
<dbReference type="GO" id="GO:0004096">
    <property type="term" value="F:catalase activity"/>
    <property type="evidence" value="ECO:0007669"/>
    <property type="project" value="UniProtKB-EC"/>
</dbReference>
<dbReference type="InterPro" id="IPR011614">
    <property type="entry name" value="Catalase_core"/>
</dbReference>
<protein>
    <recommendedName>
        <fullName evidence="5 15">Catalase</fullName>
        <ecNumber evidence="5 15">1.11.1.6</ecNumber>
    </recommendedName>
</protein>
<dbReference type="CDD" id="cd08156">
    <property type="entry name" value="catalase_clade_3"/>
    <property type="match status" value="1"/>
</dbReference>
<feature type="active site" evidence="13">
    <location>
        <position position="125"/>
    </location>
</feature>
<dbReference type="InterPro" id="IPR010582">
    <property type="entry name" value="Catalase_immune_responsive"/>
</dbReference>
<keyword evidence="19" id="KW-1185">Reference proteome</keyword>
<dbReference type="Gene3D" id="2.40.180.10">
    <property type="entry name" value="Catalase core domain"/>
    <property type="match status" value="1"/>
</dbReference>
<evidence type="ECO:0000256" key="8">
    <source>
        <dbReference type="ARBA" id="ARBA00022723"/>
    </source>
</evidence>
<dbReference type="GO" id="GO:0042542">
    <property type="term" value="P:response to hydrogen peroxide"/>
    <property type="evidence" value="ECO:0007669"/>
    <property type="project" value="TreeGrafter"/>
</dbReference>
<dbReference type="AlphaFoldDB" id="A0A5C0AX59"/>
<keyword evidence="7 14" id="KW-0349">Heme</keyword>
<feature type="compositionally biased region" description="Polar residues" evidence="16">
    <location>
        <begin position="1"/>
        <end position="20"/>
    </location>
</feature>
<dbReference type="KEGG" id="pacr:FXN63_15355"/>
<comment type="cofactor">
    <cofactor evidence="1 14">
        <name>heme</name>
        <dbReference type="ChEBI" id="CHEBI:30413"/>
    </cofactor>
</comment>
<feature type="active site" evidence="13">
    <location>
        <position position="52"/>
    </location>
</feature>
<dbReference type="PANTHER" id="PTHR11465:SF9">
    <property type="entry name" value="CATALASE"/>
    <property type="match status" value="1"/>
</dbReference>
<dbReference type="GO" id="GO:0046872">
    <property type="term" value="F:metal ion binding"/>
    <property type="evidence" value="ECO:0007669"/>
    <property type="project" value="UniProtKB-KW"/>
</dbReference>
<keyword evidence="6 15" id="KW-0575">Peroxidase</keyword>
<comment type="similarity">
    <text evidence="3 15">Belongs to the catalase family.</text>
</comment>